<dbReference type="GO" id="GO:0008270">
    <property type="term" value="F:zinc ion binding"/>
    <property type="evidence" value="ECO:0007669"/>
    <property type="project" value="UniProtKB-KW"/>
</dbReference>
<keyword evidence="7" id="KW-0675">Receptor</keyword>
<dbReference type="Proteomes" id="UP000663879">
    <property type="component" value="Unassembled WGS sequence"/>
</dbReference>
<evidence type="ECO:0000256" key="3">
    <source>
        <dbReference type="ARBA" id="ARBA00022833"/>
    </source>
</evidence>
<dbReference type="PANTHER" id="PTHR24082">
    <property type="entry name" value="NUCLEAR HORMONE RECEPTOR"/>
    <property type="match status" value="1"/>
</dbReference>
<evidence type="ECO:0000259" key="10">
    <source>
        <dbReference type="PROSITE" id="PS51030"/>
    </source>
</evidence>
<evidence type="ECO:0000256" key="4">
    <source>
        <dbReference type="ARBA" id="ARBA00023015"/>
    </source>
</evidence>
<evidence type="ECO:0000256" key="6">
    <source>
        <dbReference type="ARBA" id="ARBA00023163"/>
    </source>
</evidence>
<evidence type="ECO:0000313" key="12">
    <source>
        <dbReference type="Proteomes" id="UP000663879"/>
    </source>
</evidence>
<evidence type="ECO:0000256" key="8">
    <source>
        <dbReference type="ARBA" id="ARBA00023242"/>
    </source>
</evidence>
<dbReference type="InterPro" id="IPR013088">
    <property type="entry name" value="Znf_NHR/GATA"/>
</dbReference>
<dbReference type="Gene3D" id="3.30.50.10">
    <property type="entry name" value="Erythroid Transcription Factor GATA-1, subunit A"/>
    <property type="match status" value="1"/>
</dbReference>
<dbReference type="InterPro" id="IPR001628">
    <property type="entry name" value="Znf_hrmn_rcpt"/>
</dbReference>
<feature type="domain" description="Nuclear receptor" evidence="10">
    <location>
        <begin position="176"/>
        <end position="253"/>
    </location>
</feature>
<feature type="region of interest" description="Disordered" evidence="9">
    <location>
        <begin position="446"/>
        <end position="472"/>
    </location>
</feature>
<protein>
    <recommendedName>
        <fullName evidence="10">Nuclear receptor domain-containing protein</fullName>
    </recommendedName>
</protein>
<comment type="caution">
    <text evidence="11">The sequence shown here is derived from an EMBL/GenBank/DDBJ whole genome shotgun (WGS) entry which is preliminary data.</text>
</comment>
<evidence type="ECO:0000256" key="9">
    <source>
        <dbReference type="SAM" id="MobiDB-lite"/>
    </source>
</evidence>
<dbReference type="PROSITE" id="PS51030">
    <property type="entry name" value="NUCLEAR_REC_DBD_2"/>
    <property type="match status" value="1"/>
</dbReference>
<name>A0A813SF83_9BILA</name>
<keyword evidence="5" id="KW-0238">DNA-binding</keyword>
<dbReference type="SUPFAM" id="SSF57716">
    <property type="entry name" value="Glucocorticoid receptor-like (DNA-binding domain)"/>
    <property type="match status" value="1"/>
</dbReference>
<gene>
    <name evidence="11" type="ORF">OXX778_LOCUS6183</name>
</gene>
<dbReference type="SMART" id="SM00399">
    <property type="entry name" value="ZnF_C4"/>
    <property type="match status" value="1"/>
</dbReference>
<proteinExistence type="predicted"/>
<dbReference type="PRINTS" id="PR00047">
    <property type="entry name" value="STROIDFINGER"/>
</dbReference>
<feature type="compositionally biased region" description="Low complexity" evidence="9">
    <location>
        <begin position="447"/>
        <end position="472"/>
    </location>
</feature>
<evidence type="ECO:0000313" key="11">
    <source>
        <dbReference type="EMBL" id="CAF0795306.1"/>
    </source>
</evidence>
<dbReference type="EMBL" id="CAJNOC010000715">
    <property type="protein sequence ID" value="CAF0795306.1"/>
    <property type="molecule type" value="Genomic_DNA"/>
</dbReference>
<keyword evidence="3" id="KW-0862">Zinc</keyword>
<dbReference type="Pfam" id="PF00105">
    <property type="entry name" value="zf-C4"/>
    <property type="match status" value="1"/>
</dbReference>
<keyword evidence="2" id="KW-0863">Zinc-finger</keyword>
<dbReference type="AlphaFoldDB" id="A0A813SF83"/>
<evidence type="ECO:0000256" key="5">
    <source>
        <dbReference type="ARBA" id="ARBA00023125"/>
    </source>
</evidence>
<dbReference type="CDD" id="cd06916">
    <property type="entry name" value="NR_DBD_like"/>
    <property type="match status" value="1"/>
</dbReference>
<evidence type="ECO:0000256" key="7">
    <source>
        <dbReference type="ARBA" id="ARBA00023170"/>
    </source>
</evidence>
<dbReference type="GO" id="GO:0045944">
    <property type="term" value="P:positive regulation of transcription by RNA polymerase II"/>
    <property type="evidence" value="ECO:0007669"/>
    <property type="project" value="TreeGrafter"/>
</dbReference>
<dbReference type="GO" id="GO:0009755">
    <property type="term" value="P:hormone-mediated signaling pathway"/>
    <property type="evidence" value="ECO:0007669"/>
    <property type="project" value="TreeGrafter"/>
</dbReference>
<keyword evidence="4" id="KW-0805">Transcription regulation</keyword>
<keyword evidence="8" id="KW-0539">Nucleus</keyword>
<keyword evidence="1" id="KW-0479">Metal-binding</keyword>
<sequence>MNCYEPTKRIEPSYNHQYYQFYESDQRQQYQANQDLNNQQQQHQSYEYTNTYELNLNPNDLQIDVESFVANLPSLEESDTHSNNQYVYQTELVTLTPDTQYQFQYQNTDSSIPISKVEILNQIIHTTTSNSSNYSTSSSYSSFSSTSNSSIEQYQDLNQSPKKKSLKTKIKRKDDKICCNVCGFKSSGFHYGSYTCEACKLFFRRTEKQIRKTGFNECKTKNCQINIETRANCSECRYKKCIAVGMGMSRSRFGRHTTQAGSNYAPNISESLCSLITNLKQTCLKSKIDFSILNNLIVDFYRKTIKLLQSSNSIEEEITNLEFSLQVDSPLSELSYLINQNKPSLVKLPDCVLVLFCVLFDINISSADKRIQNTIIEFNYYLQMTEEKILKTNQFVLILKIGLFFKVLRHLLTQNNPSVLKDDPFDKRITDLMRSEFAMFKFESDDSSMTSLSPSTSSTCSSTNSSQSESNGQSPILASLFLEINQLLYRNMTFDEFKSFMLDFEFD</sequence>
<dbReference type="GO" id="GO:0004879">
    <property type="term" value="F:nuclear receptor activity"/>
    <property type="evidence" value="ECO:0007669"/>
    <property type="project" value="TreeGrafter"/>
</dbReference>
<dbReference type="OrthoDB" id="9983395at2759"/>
<keyword evidence="12" id="KW-1185">Reference proteome</keyword>
<keyword evidence="6" id="KW-0804">Transcription</keyword>
<reference evidence="11" key="1">
    <citation type="submission" date="2021-02" db="EMBL/GenBank/DDBJ databases">
        <authorList>
            <person name="Nowell W R."/>
        </authorList>
    </citation>
    <scope>NUCLEOTIDE SEQUENCE</scope>
    <source>
        <strain evidence="11">Ploen Becks lab</strain>
    </source>
</reference>
<dbReference type="PANTHER" id="PTHR24082:SF473">
    <property type="entry name" value="ECDYSONE-INDUCED PROTEIN 75B, ISOFORM B"/>
    <property type="match status" value="1"/>
</dbReference>
<dbReference type="GO" id="GO:0030154">
    <property type="term" value="P:cell differentiation"/>
    <property type="evidence" value="ECO:0007669"/>
    <property type="project" value="TreeGrafter"/>
</dbReference>
<dbReference type="GO" id="GO:0000122">
    <property type="term" value="P:negative regulation of transcription by RNA polymerase II"/>
    <property type="evidence" value="ECO:0007669"/>
    <property type="project" value="TreeGrafter"/>
</dbReference>
<dbReference type="GO" id="GO:0000978">
    <property type="term" value="F:RNA polymerase II cis-regulatory region sequence-specific DNA binding"/>
    <property type="evidence" value="ECO:0007669"/>
    <property type="project" value="TreeGrafter"/>
</dbReference>
<evidence type="ECO:0000256" key="1">
    <source>
        <dbReference type="ARBA" id="ARBA00022723"/>
    </source>
</evidence>
<dbReference type="InterPro" id="IPR050234">
    <property type="entry name" value="Nuclear_hormone_rcpt_NR1"/>
</dbReference>
<evidence type="ECO:0000256" key="2">
    <source>
        <dbReference type="ARBA" id="ARBA00022771"/>
    </source>
</evidence>
<accession>A0A813SF83</accession>
<organism evidence="11 12">
    <name type="scientific">Brachionus calyciflorus</name>
    <dbReference type="NCBI Taxonomy" id="104777"/>
    <lineage>
        <taxon>Eukaryota</taxon>
        <taxon>Metazoa</taxon>
        <taxon>Spiralia</taxon>
        <taxon>Gnathifera</taxon>
        <taxon>Rotifera</taxon>
        <taxon>Eurotatoria</taxon>
        <taxon>Monogononta</taxon>
        <taxon>Pseudotrocha</taxon>
        <taxon>Ploima</taxon>
        <taxon>Brachionidae</taxon>
        <taxon>Brachionus</taxon>
    </lineage>
</organism>